<dbReference type="NCBIfam" id="TIGR01391">
    <property type="entry name" value="dnaG"/>
    <property type="match status" value="1"/>
</dbReference>
<keyword evidence="10 12" id="KW-0238">DNA-binding</keyword>
<keyword evidence="8 12" id="KW-0862">Zinc</keyword>
<dbReference type="Gene3D" id="3.40.1360.10">
    <property type="match status" value="1"/>
</dbReference>
<dbReference type="Gene3D" id="1.10.860.10">
    <property type="entry name" value="DNAb Helicase, Chain A"/>
    <property type="match status" value="1"/>
</dbReference>
<dbReference type="HAMAP" id="MF_00974">
    <property type="entry name" value="DNA_primase_DnaG"/>
    <property type="match status" value="1"/>
</dbReference>
<comment type="catalytic activity">
    <reaction evidence="12">
        <text>ssDNA + n NTP = ssDNA/pppN(pN)n-1 hybrid + (n-1) diphosphate.</text>
        <dbReference type="EC" id="2.7.7.101"/>
    </reaction>
</comment>
<keyword evidence="4 12" id="KW-0548">Nucleotidyltransferase</keyword>
<dbReference type="PANTHER" id="PTHR30313:SF2">
    <property type="entry name" value="DNA PRIMASE"/>
    <property type="match status" value="1"/>
</dbReference>
<evidence type="ECO:0000256" key="2">
    <source>
        <dbReference type="ARBA" id="ARBA00022515"/>
    </source>
</evidence>
<dbReference type="GO" id="GO:0003677">
    <property type="term" value="F:DNA binding"/>
    <property type="evidence" value="ECO:0007669"/>
    <property type="project" value="UniProtKB-KW"/>
</dbReference>
<keyword evidence="1 12" id="KW-0240">DNA-directed RNA polymerase</keyword>
<dbReference type="AlphaFoldDB" id="A0A2G9YJL8"/>
<evidence type="ECO:0000256" key="7">
    <source>
        <dbReference type="ARBA" id="ARBA00022771"/>
    </source>
</evidence>
<dbReference type="SMART" id="SM00400">
    <property type="entry name" value="ZnF_CHCC"/>
    <property type="match status" value="1"/>
</dbReference>
<reference evidence="16 17" key="1">
    <citation type="submission" date="2017-09" db="EMBL/GenBank/DDBJ databases">
        <title>Depth-based differentiation of microbial function through sediment-hosted aquifers and enrichment of novel symbionts in the deep terrestrial subsurface.</title>
        <authorList>
            <person name="Probst A.J."/>
            <person name="Ladd B."/>
            <person name="Jarett J.K."/>
            <person name="Geller-Mcgrath D.E."/>
            <person name="Sieber C.M."/>
            <person name="Emerson J.B."/>
            <person name="Anantharaman K."/>
            <person name="Thomas B.C."/>
            <person name="Malmstrom R."/>
            <person name="Stieglmeier M."/>
            <person name="Klingl A."/>
            <person name="Woyke T."/>
            <person name="Ryan C.M."/>
            <person name="Banfield J.F."/>
        </authorList>
    </citation>
    <scope>NUCLEOTIDE SEQUENCE [LARGE SCALE GENOMIC DNA]</scope>
    <source>
        <strain evidence="16">CG23_combo_of_CG06-09_8_20_14_all_41_10</strain>
    </source>
</reference>
<dbReference type="Pfam" id="PF13155">
    <property type="entry name" value="Toprim_2"/>
    <property type="match status" value="1"/>
</dbReference>
<dbReference type="EC" id="2.7.7.101" evidence="12"/>
<comment type="caution">
    <text evidence="16">The sequence shown here is derived from an EMBL/GenBank/DDBJ whole genome shotgun (WGS) entry which is preliminary data.</text>
</comment>
<keyword evidence="5 12" id="KW-0235">DNA replication</keyword>
<dbReference type="Pfam" id="PF01807">
    <property type="entry name" value="Zn_ribbon_DnaG"/>
    <property type="match status" value="1"/>
</dbReference>
<gene>
    <name evidence="12" type="primary">dnaG</name>
    <name evidence="16" type="ORF">COX41_05645</name>
</gene>
<dbReference type="PANTHER" id="PTHR30313">
    <property type="entry name" value="DNA PRIMASE"/>
    <property type="match status" value="1"/>
</dbReference>
<dbReference type="GO" id="GO:0006269">
    <property type="term" value="P:DNA replication, synthesis of primer"/>
    <property type="evidence" value="ECO:0007669"/>
    <property type="project" value="UniProtKB-UniRule"/>
</dbReference>
<keyword evidence="7 12" id="KW-0863">Zinc-finger</keyword>
<evidence type="ECO:0000256" key="13">
    <source>
        <dbReference type="PIRNR" id="PIRNR002811"/>
    </source>
</evidence>
<dbReference type="GO" id="GO:0005737">
    <property type="term" value="C:cytoplasm"/>
    <property type="evidence" value="ECO:0007669"/>
    <property type="project" value="TreeGrafter"/>
</dbReference>
<evidence type="ECO:0000256" key="8">
    <source>
        <dbReference type="ARBA" id="ARBA00022833"/>
    </source>
</evidence>
<dbReference type="GO" id="GO:1990077">
    <property type="term" value="C:primosome complex"/>
    <property type="evidence" value="ECO:0007669"/>
    <property type="project" value="UniProtKB-KW"/>
</dbReference>
<dbReference type="Pfam" id="PF10410">
    <property type="entry name" value="DnaB_bind"/>
    <property type="match status" value="1"/>
</dbReference>
<evidence type="ECO:0000256" key="1">
    <source>
        <dbReference type="ARBA" id="ARBA00022478"/>
    </source>
</evidence>
<keyword evidence="9" id="KW-0460">Magnesium</keyword>
<feature type="domain" description="Toprim" evidence="15">
    <location>
        <begin position="267"/>
        <end position="348"/>
    </location>
</feature>
<dbReference type="Gene3D" id="3.90.980.10">
    <property type="entry name" value="DNA primase, catalytic core, N-terminal domain"/>
    <property type="match status" value="1"/>
</dbReference>
<dbReference type="FunFam" id="3.90.980.10:FF:000001">
    <property type="entry name" value="DNA primase"/>
    <property type="match status" value="1"/>
</dbReference>
<dbReference type="InterPro" id="IPR006171">
    <property type="entry name" value="TOPRIM_dom"/>
</dbReference>
<keyword evidence="2 12" id="KW-0639">Primosome</keyword>
<dbReference type="InterPro" id="IPR002694">
    <property type="entry name" value="Znf_CHC2"/>
</dbReference>
<protein>
    <recommendedName>
        <fullName evidence="12 13">DNA primase</fullName>
        <ecNumber evidence="12">2.7.7.101</ecNumber>
    </recommendedName>
</protein>
<evidence type="ECO:0000256" key="10">
    <source>
        <dbReference type="ARBA" id="ARBA00023125"/>
    </source>
</evidence>
<comment type="cofactor">
    <cofactor evidence="12 13 14">
        <name>Zn(2+)</name>
        <dbReference type="ChEBI" id="CHEBI:29105"/>
    </cofactor>
    <text evidence="12 13 14">Binds 1 zinc ion per monomer.</text>
</comment>
<dbReference type="GO" id="GO:0008270">
    <property type="term" value="F:zinc ion binding"/>
    <property type="evidence" value="ECO:0007669"/>
    <property type="project" value="UniProtKB-UniRule"/>
</dbReference>
<dbReference type="InterPro" id="IPR036977">
    <property type="entry name" value="DNA_primase_Znf_CHC2"/>
</dbReference>
<dbReference type="GO" id="GO:0003899">
    <property type="term" value="F:DNA-directed RNA polymerase activity"/>
    <property type="evidence" value="ECO:0007669"/>
    <property type="project" value="UniProtKB-UniRule"/>
</dbReference>
<feature type="zinc finger region" description="CHC2-type" evidence="12 14">
    <location>
        <begin position="50"/>
        <end position="74"/>
    </location>
</feature>
<evidence type="ECO:0000313" key="17">
    <source>
        <dbReference type="Proteomes" id="UP000231292"/>
    </source>
</evidence>
<evidence type="ECO:0000256" key="4">
    <source>
        <dbReference type="ARBA" id="ARBA00022695"/>
    </source>
</evidence>
<evidence type="ECO:0000259" key="15">
    <source>
        <dbReference type="PROSITE" id="PS50880"/>
    </source>
</evidence>
<keyword evidence="11 12" id="KW-0804">Transcription</keyword>
<dbReference type="InterPro" id="IPR050219">
    <property type="entry name" value="DnaG_primase"/>
</dbReference>
<dbReference type="InterPro" id="IPR034151">
    <property type="entry name" value="TOPRIM_DnaG_bac"/>
</dbReference>
<organism evidence="16 17">
    <name type="scientific">Candidatus Sherwoodlollariibacterium unditelluris</name>
    <dbReference type="NCBI Taxonomy" id="1974757"/>
    <lineage>
        <taxon>Bacteria</taxon>
        <taxon>Pseudomonadati</taxon>
        <taxon>Candidatus Omnitrophota</taxon>
        <taxon>Candidatus Sherwoodlollariibacterium</taxon>
    </lineage>
</organism>
<dbReference type="SUPFAM" id="SSF57783">
    <property type="entry name" value="Zinc beta-ribbon"/>
    <property type="match status" value="1"/>
</dbReference>
<dbReference type="InterPro" id="IPR006295">
    <property type="entry name" value="DNA_primase_DnaG"/>
</dbReference>
<dbReference type="InterPro" id="IPR030846">
    <property type="entry name" value="DnaG_bac"/>
</dbReference>
<accession>A0A2G9YJL8</accession>
<dbReference type="PROSITE" id="PS50880">
    <property type="entry name" value="TOPRIM"/>
    <property type="match status" value="1"/>
</dbReference>
<dbReference type="InterPro" id="IPR016136">
    <property type="entry name" value="DNA_helicase_N/primase_C"/>
</dbReference>
<evidence type="ECO:0000256" key="9">
    <source>
        <dbReference type="ARBA" id="ARBA00022842"/>
    </source>
</evidence>
<dbReference type="CDD" id="cd03364">
    <property type="entry name" value="TOPRIM_DnaG_primases"/>
    <property type="match status" value="1"/>
</dbReference>
<keyword evidence="6 12" id="KW-0479">Metal-binding</keyword>
<evidence type="ECO:0000256" key="14">
    <source>
        <dbReference type="PIRSR" id="PIRSR002811-1"/>
    </source>
</evidence>
<evidence type="ECO:0000313" key="16">
    <source>
        <dbReference type="EMBL" id="PIP18923.1"/>
    </source>
</evidence>
<dbReference type="Pfam" id="PF08275">
    <property type="entry name" value="DNAG_N"/>
    <property type="match status" value="1"/>
</dbReference>
<evidence type="ECO:0000256" key="5">
    <source>
        <dbReference type="ARBA" id="ARBA00022705"/>
    </source>
</evidence>
<dbReference type="Gene3D" id="3.90.580.10">
    <property type="entry name" value="Zinc finger, CHC2-type domain"/>
    <property type="match status" value="1"/>
</dbReference>
<comment type="function">
    <text evidence="12 13">RNA polymerase that catalyzes the synthesis of short RNA molecules used as primers for DNA polymerase during DNA replication.</text>
</comment>
<comment type="domain">
    <text evidence="12">Contains an N-terminal zinc-binding domain, a central core domain that contains the primase activity, and a C-terminal DnaB-binding domain.</text>
</comment>
<keyword evidence="3 12" id="KW-0808">Transferase</keyword>
<dbReference type="SMART" id="SM00493">
    <property type="entry name" value="TOPRIM"/>
    <property type="match status" value="1"/>
</dbReference>
<comment type="subunit">
    <text evidence="12">Monomer. Interacts with DnaB.</text>
</comment>
<name>A0A2G9YJL8_9BACT</name>
<dbReference type="InterPro" id="IPR013264">
    <property type="entry name" value="DNAG_N"/>
</dbReference>
<dbReference type="GO" id="GO:0000428">
    <property type="term" value="C:DNA-directed RNA polymerase complex"/>
    <property type="evidence" value="ECO:0007669"/>
    <property type="project" value="UniProtKB-KW"/>
</dbReference>
<dbReference type="InterPro" id="IPR019475">
    <property type="entry name" value="DNA_primase_DnaB-bd"/>
</dbReference>
<dbReference type="InterPro" id="IPR037068">
    <property type="entry name" value="DNA_primase_core_N_sf"/>
</dbReference>
<evidence type="ECO:0000256" key="12">
    <source>
        <dbReference type="HAMAP-Rule" id="MF_00974"/>
    </source>
</evidence>
<proteinExistence type="inferred from homology"/>
<dbReference type="SUPFAM" id="SSF56731">
    <property type="entry name" value="DNA primase core"/>
    <property type="match status" value="1"/>
</dbReference>
<evidence type="ECO:0000256" key="3">
    <source>
        <dbReference type="ARBA" id="ARBA00022679"/>
    </source>
</evidence>
<dbReference type="EMBL" id="PCRK01000145">
    <property type="protein sequence ID" value="PIP18923.1"/>
    <property type="molecule type" value="Genomic_DNA"/>
</dbReference>
<dbReference type="Proteomes" id="UP000231292">
    <property type="component" value="Unassembled WGS sequence"/>
</dbReference>
<dbReference type="FunFam" id="3.90.580.10:FF:000001">
    <property type="entry name" value="DNA primase"/>
    <property type="match status" value="1"/>
</dbReference>
<sequence>MCPLFMDGSVMAGFIPENILDDILARVDIVEVISGYIPLKRAGRNFKACCPFHQERTASFIVSPGRQIYHCFGCGESGNAFKFLMRYERMDFPEAVETLARKAGVTLPQNESINNKAQGLITQLYKINELAAEFYCANLNSQEASKAKDYLLKRGVSPETIKTLKIGFAYDKWDTLINHLRGKGFNLGILEKAGLIVSREAGGYYDRFRNRITFPIFDIKGRVLGFGARVLDDSLPKYINSPETLIYTKGRNLYGLNLAKEGIRGNDFAAVVEGYMDFIIPYQEGVKNIVASQGTALTIEQIRLLKRYTNNVVMIYDADSAGELATLRSLDIFVEEEVTVRVVSLSKGFDPDLFVRKNGIGVFSKEVNAAAGLFDYKLAVLRSRYDTKEITNKAKVSSLMLETINKFKNAILKTEYLKKLASELGIKEEALLEEAKKKKANKFYDTPQPNFKNSPLSVSPTEKLLMSLMLEENSLIGRVRETIDLRDFKDERISRIVSLMFSLAAEGKEAKPQILMNHLGDDISHLVCEPDSLPEGLSLKHKERMVDDCLKRIKGGGEKLKREELHKEIKIAQDSGDEERLNRLIKEFHCLIKTSYNKKKNDI</sequence>
<evidence type="ECO:0000256" key="6">
    <source>
        <dbReference type="ARBA" id="ARBA00022723"/>
    </source>
</evidence>
<dbReference type="PIRSF" id="PIRSF002811">
    <property type="entry name" value="DnaG"/>
    <property type="match status" value="1"/>
</dbReference>
<comment type="similarity">
    <text evidence="12 13">Belongs to the DnaG primase family.</text>
</comment>
<evidence type="ECO:0000256" key="11">
    <source>
        <dbReference type="ARBA" id="ARBA00023163"/>
    </source>
</evidence>